<keyword evidence="2 4" id="KW-0677">Repeat</keyword>
<feature type="binding site" evidence="4">
    <location>
        <position position="376"/>
    </location>
    <ligand>
        <name>Fe cation</name>
        <dbReference type="ChEBI" id="CHEBI:24875"/>
    </ligand>
</feature>
<evidence type="ECO:0000256" key="1">
    <source>
        <dbReference type="ARBA" id="ARBA00022723"/>
    </source>
</evidence>
<keyword evidence="4" id="KW-0408">Iron</keyword>
<dbReference type="HAMAP" id="MF_00994">
    <property type="entry name" value="LPS_assembly_LapB"/>
    <property type="match status" value="1"/>
</dbReference>
<evidence type="ECO:0000256" key="4">
    <source>
        <dbReference type="HAMAP-Rule" id="MF_00994"/>
    </source>
</evidence>
<proteinExistence type="inferred from homology"/>
<comment type="subcellular location">
    <subcellularLocation>
        <location evidence="4">Cell inner membrane</location>
        <topology evidence="4">Single-pass membrane protein</topology>
        <orientation evidence="4">Cytoplasmic side</orientation>
    </subcellularLocation>
</comment>
<comment type="similarity">
    <text evidence="4">Belongs to the LapB family.</text>
</comment>
<dbReference type="AlphaFoldDB" id="A0AA49FLV7"/>
<feature type="binding site" evidence="4">
    <location>
        <position position="362"/>
    </location>
    <ligand>
        <name>Fe cation</name>
        <dbReference type="ChEBI" id="CHEBI:24875"/>
    </ligand>
</feature>
<comment type="function">
    <text evidence="4">Modulates cellular lipopolysaccharide (LPS) levels by regulating LpxC, which is involved in lipid A biosynthesis. May act by modulating the proteolytic activity of FtsH towards LpxC. May also coordinate assembly of proteins involved in LPS synthesis at the plasma membrane.</text>
</comment>
<keyword evidence="4" id="KW-0997">Cell inner membrane</keyword>
<dbReference type="InterPro" id="IPR051012">
    <property type="entry name" value="CellSynth/LPSAsmb/PSIAsmb"/>
</dbReference>
<dbReference type="Gene3D" id="1.25.40.10">
    <property type="entry name" value="Tetratricopeptide repeat domain"/>
    <property type="match status" value="2"/>
</dbReference>
<dbReference type="NCBIfam" id="NF008755">
    <property type="entry name" value="PRK11788.1-3"/>
    <property type="match status" value="1"/>
</dbReference>
<organism evidence="6">
    <name type="scientific">Candidatus Nitricoxidivorans perseverans</name>
    <dbReference type="NCBI Taxonomy" id="2975601"/>
    <lineage>
        <taxon>Bacteria</taxon>
        <taxon>Pseudomonadati</taxon>
        <taxon>Pseudomonadota</taxon>
        <taxon>Betaproteobacteria</taxon>
        <taxon>Nitrosomonadales</taxon>
        <taxon>Sterolibacteriaceae</taxon>
        <taxon>Candidatus Nitricoxidivorans</taxon>
    </lineage>
</organism>
<dbReference type="SMART" id="SM00028">
    <property type="entry name" value="TPR"/>
    <property type="match status" value="5"/>
</dbReference>
<evidence type="ECO:0000259" key="5">
    <source>
        <dbReference type="Pfam" id="PF18073"/>
    </source>
</evidence>
<evidence type="ECO:0000313" key="6">
    <source>
        <dbReference type="EMBL" id="WIM06491.1"/>
    </source>
</evidence>
<keyword evidence="3 4" id="KW-0802">TPR repeat</keyword>
<dbReference type="Pfam" id="PF18073">
    <property type="entry name" value="Zn_ribbon_LapB"/>
    <property type="match status" value="1"/>
</dbReference>
<dbReference type="NCBIfam" id="NF008757">
    <property type="entry name" value="PRK11788.1-5"/>
    <property type="match status" value="1"/>
</dbReference>
<dbReference type="EMBL" id="CP107246">
    <property type="protein sequence ID" value="WIM06491.1"/>
    <property type="molecule type" value="Genomic_DNA"/>
</dbReference>
<dbReference type="GO" id="GO:0046890">
    <property type="term" value="P:regulation of lipid biosynthetic process"/>
    <property type="evidence" value="ECO:0007669"/>
    <property type="project" value="UniProtKB-UniRule"/>
</dbReference>
<gene>
    <name evidence="4 6" type="primary">lapB</name>
    <name evidence="6" type="ORF">OHM77_04285</name>
</gene>
<feature type="binding site" evidence="4">
    <location>
        <position position="379"/>
    </location>
    <ligand>
        <name>Fe cation</name>
        <dbReference type="ChEBI" id="CHEBI:24875"/>
    </ligand>
</feature>
<dbReference type="InterPro" id="IPR030865">
    <property type="entry name" value="LapB"/>
</dbReference>
<evidence type="ECO:0000256" key="2">
    <source>
        <dbReference type="ARBA" id="ARBA00022737"/>
    </source>
</evidence>
<dbReference type="Pfam" id="PF13432">
    <property type="entry name" value="TPR_16"/>
    <property type="match status" value="2"/>
</dbReference>
<dbReference type="InterPro" id="IPR041166">
    <property type="entry name" value="Rubredoxin_2"/>
</dbReference>
<dbReference type="PANTHER" id="PTHR45586">
    <property type="entry name" value="TPR REPEAT-CONTAINING PROTEIN PA4667"/>
    <property type="match status" value="1"/>
</dbReference>
<protein>
    <recommendedName>
        <fullName evidence="4">Lipopolysaccharide assembly protein B</fullName>
    </recommendedName>
</protein>
<dbReference type="InterPro" id="IPR019734">
    <property type="entry name" value="TPR_rpt"/>
</dbReference>
<dbReference type="Proteomes" id="UP001234916">
    <property type="component" value="Chromosome"/>
</dbReference>
<keyword evidence="4" id="KW-1133">Transmembrane helix</keyword>
<dbReference type="PANTHER" id="PTHR45586:SF1">
    <property type="entry name" value="LIPOPOLYSACCHARIDE ASSEMBLY PROTEIN B"/>
    <property type="match status" value="1"/>
</dbReference>
<dbReference type="GO" id="GO:0009898">
    <property type="term" value="C:cytoplasmic side of plasma membrane"/>
    <property type="evidence" value="ECO:0007669"/>
    <property type="project" value="UniProtKB-UniRule"/>
</dbReference>
<reference evidence="6" key="1">
    <citation type="journal article" date="2023" name="Nat. Microbiol.">
        <title>Enrichment and characterization of a nitric oxide-reducing microbial community in a continuous bioreactor.</title>
        <authorList>
            <person name="Garrido-Amador P."/>
            <person name="Stortenbeker N."/>
            <person name="Wessels H.J.C.T."/>
            <person name="Speth D.R."/>
            <person name="Garcia-Heredia I."/>
            <person name="Kartal B."/>
        </authorList>
    </citation>
    <scope>NUCLEOTIDE SEQUENCE</scope>
    <source>
        <strain evidence="6">MAG1</strain>
    </source>
</reference>
<keyword evidence="4" id="KW-0472">Membrane</keyword>
<keyword evidence="4" id="KW-0812">Transmembrane</keyword>
<name>A0AA49FLV7_9PROT</name>
<dbReference type="InterPro" id="IPR011990">
    <property type="entry name" value="TPR-like_helical_dom_sf"/>
</dbReference>
<feature type="binding site" evidence="4">
    <location>
        <position position="365"/>
    </location>
    <ligand>
        <name>Fe cation</name>
        <dbReference type="ChEBI" id="CHEBI:24875"/>
    </ligand>
</feature>
<keyword evidence="4" id="KW-1003">Cell membrane</keyword>
<keyword evidence="1 4" id="KW-0479">Metal-binding</keyword>
<dbReference type="GO" id="GO:0008653">
    <property type="term" value="P:lipopolysaccharide metabolic process"/>
    <property type="evidence" value="ECO:0007669"/>
    <property type="project" value="InterPro"/>
</dbReference>
<feature type="topological domain" description="Cytoplasmic" evidence="4">
    <location>
        <begin position="25"/>
        <end position="397"/>
    </location>
</feature>
<dbReference type="KEGG" id="npv:OHM77_04285"/>
<sequence length="397" mass="45710">MTVEIELWWLLVLPVFFGLGWVAARVDLTSLLRESRALPRSYFRGLNFLLNEQPDKAIEAFLEAAKVDPETIELHFALGSLFRRRGETDRAIRVHQNLIERDGTQEQLRDDQRLHALSELGQDYLKAGLLDRAEDIFLKLRGTVRDEEARKCLLEIYQQEKEWAKAIDEASAMPDHADHLWQAGIAEFHCELASNEILHGRPEEARRQLDEAVAVNRKCVRATILLGDLAESEGRVEEAIEAWNRVEQQNPVYVALVADKLMEAHRKLGRERQGAQLLRGYMERHPSLDLLDAVFLSELSSNGAEAAYKLVRDELRRNPTLLGLDKLLEAQVMVAPPERRADLELVKNLIHNHTRRVARYRCDNCGFKARQFHWRCPACGGWETYPPKRTEEFDLNP</sequence>
<feature type="domain" description="LapB rubredoxin metal binding" evidence="5">
    <location>
        <begin position="360"/>
        <end position="384"/>
    </location>
</feature>
<dbReference type="SUPFAM" id="SSF48452">
    <property type="entry name" value="TPR-like"/>
    <property type="match status" value="1"/>
</dbReference>
<evidence type="ECO:0000256" key="3">
    <source>
        <dbReference type="ARBA" id="ARBA00022803"/>
    </source>
</evidence>
<accession>A0AA49FLV7</accession>
<dbReference type="GO" id="GO:0005506">
    <property type="term" value="F:iron ion binding"/>
    <property type="evidence" value="ECO:0007669"/>
    <property type="project" value="UniProtKB-UniRule"/>
</dbReference>